<name>A0A9W9Z5C1_9CNID</name>
<dbReference type="EMBL" id="MU826787">
    <property type="protein sequence ID" value="KAJ7375526.1"/>
    <property type="molecule type" value="Genomic_DNA"/>
</dbReference>
<feature type="compositionally biased region" description="Polar residues" evidence="1">
    <location>
        <begin position="1"/>
        <end position="13"/>
    </location>
</feature>
<accession>A0A9W9Z5C1</accession>
<evidence type="ECO:0000313" key="3">
    <source>
        <dbReference type="Proteomes" id="UP001163046"/>
    </source>
</evidence>
<protein>
    <submittedName>
        <fullName evidence="2">Uncharacterized protein</fullName>
    </submittedName>
</protein>
<sequence length="51" mass="5513">AKVPVSPSSSGANKTEPECMEEQTKEKNDNPDTAIQNEEQATESHISCHGQ</sequence>
<dbReference type="AlphaFoldDB" id="A0A9W9Z5C1"/>
<proteinExistence type="predicted"/>
<reference evidence="2" key="1">
    <citation type="submission" date="2023-01" db="EMBL/GenBank/DDBJ databases">
        <title>Genome assembly of the deep-sea coral Lophelia pertusa.</title>
        <authorList>
            <person name="Herrera S."/>
            <person name="Cordes E."/>
        </authorList>
    </citation>
    <scope>NUCLEOTIDE SEQUENCE</scope>
    <source>
        <strain evidence="2">USNM1676648</strain>
        <tissue evidence="2">Polyp</tissue>
    </source>
</reference>
<feature type="non-terminal residue" evidence="2">
    <location>
        <position position="1"/>
    </location>
</feature>
<comment type="caution">
    <text evidence="2">The sequence shown here is derived from an EMBL/GenBank/DDBJ whole genome shotgun (WGS) entry which is preliminary data.</text>
</comment>
<gene>
    <name evidence="2" type="ORF">OS493_040616</name>
</gene>
<feature type="region of interest" description="Disordered" evidence="1">
    <location>
        <begin position="1"/>
        <end position="51"/>
    </location>
</feature>
<dbReference type="Proteomes" id="UP001163046">
    <property type="component" value="Unassembled WGS sequence"/>
</dbReference>
<organism evidence="2 3">
    <name type="scientific">Desmophyllum pertusum</name>
    <dbReference type="NCBI Taxonomy" id="174260"/>
    <lineage>
        <taxon>Eukaryota</taxon>
        <taxon>Metazoa</taxon>
        <taxon>Cnidaria</taxon>
        <taxon>Anthozoa</taxon>
        <taxon>Hexacorallia</taxon>
        <taxon>Scleractinia</taxon>
        <taxon>Caryophylliina</taxon>
        <taxon>Caryophylliidae</taxon>
        <taxon>Desmophyllum</taxon>
    </lineage>
</organism>
<evidence type="ECO:0000313" key="2">
    <source>
        <dbReference type="EMBL" id="KAJ7375526.1"/>
    </source>
</evidence>
<evidence type="ECO:0000256" key="1">
    <source>
        <dbReference type="SAM" id="MobiDB-lite"/>
    </source>
</evidence>
<feature type="compositionally biased region" description="Polar residues" evidence="1">
    <location>
        <begin position="31"/>
        <end position="51"/>
    </location>
</feature>
<keyword evidence="3" id="KW-1185">Reference proteome</keyword>